<dbReference type="PANTHER" id="PTHR11795">
    <property type="entry name" value="BRANCHED-CHAIN AMINO ACID TRANSPORT SYSTEM PERMEASE PROTEIN LIVH"/>
    <property type="match status" value="1"/>
</dbReference>
<name>A0A1C3K6R9_9BURK</name>
<dbReference type="KEGG" id="odi:ODI_R0120"/>
<keyword evidence="7 9" id="KW-0472">Membrane</keyword>
<evidence type="ECO:0000256" key="3">
    <source>
        <dbReference type="ARBA" id="ARBA00022475"/>
    </source>
</evidence>
<comment type="similarity">
    <text evidence="8">Belongs to the binding-protein-dependent transport system permease family. LivHM subfamily.</text>
</comment>
<dbReference type="GO" id="GO:0022857">
    <property type="term" value="F:transmembrane transporter activity"/>
    <property type="evidence" value="ECO:0007669"/>
    <property type="project" value="InterPro"/>
</dbReference>
<reference evidence="11 12" key="2">
    <citation type="submission" date="2017-08" db="EMBL/GenBank/DDBJ databases">
        <authorList>
            <person name="de Groot N.N."/>
        </authorList>
    </citation>
    <scope>NUCLEOTIDE SEQUENCE [LARGE SCALE GENOMIC DNA]</scope>
    <source>
        <strain evidence="11">Orrdi1</strain>
    </source>
</reference>
<evidence type="ECO:0000256" key="8">
    <source>
        <dbReference type="ARBA" id="ARBA00037998"/>
    </source>
</evidence>
<feature type="transmembrane region" description="Helical" evidence="9">
    <location>
        <begin position="130"/>
        <end position="156"/>
    </location>
</feature>
<feature type="transmembrane region" description="Helical" evidence="9">
    <location>
        <begin position="12"/>
        <end position="32"/>
    </location>
</feature>
<feature type="transmembrane region" description="Helical" evidence="9">
    <location>
        <begin position="255"/>
        <end position="274"/>
    </location>
</feature>
<feature type="transmembrane region" description="Helical" evidence="9">
    <location>
        <begin position="91"/>
        <end position="110"/>
    </location>
</feature>
<keyword evidence="2" id="KW-0813">Transport</keyword>
<dbReference type="EMBL" id="LT907988">
    <property type="protein sequence ID" value="SOE46076.1"/>
    <property type="molecule type" value="Genomic_DNA"/>
</dbReference>
<sequence length="287" mass="30649">MTLFAQIIANGLMLGALYACIAVGFSLVWGVLNVINMLHGSFIVLGGYLTFFAWFHFQINPFITLPAVCALLFLVGYLLQYFAINRVITRPVLTTLTLTFGLDMILYNFMNLGFEATPRRVSLDLGRIDLAGVILPVDRLLAMGLALALTGLLYYVMRSSRIGRAIVAVRMDRDAASLMGIRVGHVYAITFGLAALMAGACGALMSVVFPITTNITGLLLGKAFVICVIGGLGTVPGALVGGLALGLVESVVGNFLGAQYAVLFGFLIMLVLLITRPTGLIGKKGYE</sequence>
<keyword evidence="5" id="KW-0029">Amino-acid transport</keyword>
<keyword evidence="6 9" id="KW-1133">Transmembrane helix</keyword>
<evidence type="ECO:0000313" key="12">
    <source>
        <dbReference type="Proteomes" id="UP000078558"/>
    </source>
</evidence>
<keyword evidence="4 9" id="KW-0812">Transmembrane</keyword>
<evidence type="ECO:0000313" key="10">
    <source>
        <dbReference type="EMBL" id="SBT27196.1"/>
    </source>
</evidence>
<evidence type="ECO:0000256" key="7">
    <source>
        <dbReference type="ARBA" id="ARBA00023136"/>
    </source>
</evidence>
<accession>A0A1C3K6R9</accession>
<dbReference type="EMBL" id="FLRC01000052">
    <property type="protein sequence ID" value="SBT27196.1"/>
    <property type="molecule type" value="Genomic_DNA"/>
</dbReference>
<evidence type="ECO:0000256" key="4">
    <source>
        <dbReference type="ARBA" id="ARBA00022692"/>
    </source>
</evidence>
<feature type="transmembrane region" description="Helical" evidence="9">
    <location>
        <begin position="223"/>
        <end position="248"/>
    </location>
</feature>
<dbReference type="RefSeq" id="WP_067758313.1">
    <property type="nucleotide sequence ID" value="NZ_LT907988.1"/>
</dbReference>
<evidence type="ECO:0000256" key="9">
    <source>
        <dbReference type="SAM" id="Phobius"/>
    </source>
</evidence>
<dbReference type="AlphaFoldDB" id="A0A1C3K6R9"/>
<evidence type="ECO:0000256" key="1">
    <source>
        <dbReference type="ARBA" id="ARBA00004651"/>
    </source>
</evidence>
<feature type="transmembrane region" description="Helical" evidence="9">
    <location>
        <begin position="186"/>
        <end position="211"/>
    </location>
</feature>
<evidence type="ECO:0000256" key="2">
    <source>
        <dbReference type="ARBA" id="ARBA00022448"/>
    </source>
</evidence>
<protein>
    <submittedName>
        <fullName evidence="10">High-affinity branched-chain amino acid transport system permease protein LivH (TC 3.A.1.4.1)</fullName>
    </submittedName>
</protein>
<organism evidence="10 12">
    <name type="scientific">Orrella dioscoreae</name>
    <dbReference type="NCBI Taxonomy" id="1851544"/>
    <lineage>
        <taxon>Bacteria</taxon>
        <taxon>Pseudomonadati</taxon>
        <taxon>Pseudomonadota</taxon>
        <taxon>Betaproteobacteria</taxon>
        <taxon>Burkholderiales</taxon>
        <taxon>Alcaligenaceae</taxon>
        <taxon>Orrella</taxon>
    </lineage>
</organism>
<dbReference type="PANTHER" id="PTHR11795:SF445">
    <property type="entry name" value="AMINO ACID ABC TRANSPORTER PERMEASE PROTEIN"/>
    <property type="match status" value="1"/>
</dbReference>
<dbReference type="InterPro" id="IPR001851">
    <property type="entry name" value="ABC_transp_permease"/>
</dbReference>
<gene>
    <name evidence="10" type="ORF">ODI_03303</name>
    <name evidence="11" type="ORF">ODI_R0120</name>
</gene>
<dbReference type="Pfam" id="PF02653">
    <property type="entry name" value="BPD_transp_2"/>
    <property type="match status" value="1"/>
</dbReference>
<feature type="transmembrane region" description="Helical" evidence="9">
    <location>
        <begin position="39"/>
        <end position="57"/>
    </location>
</feature>
<evidence type="ECO:0000256" key="6">
    <source>
        <dbReference type="ARBA" id="ARBA00022989"/>
    </source>
</evidence>
<feature type="transmembrane region" description="Helical" evidence="9">
    <location>
        <begin position="63"/>
        <end position="84"/>
    </location>
</feature>
<comment type="subcellular location">
    <subcellularLocation>
        <location evidence="1">Cell membrane</location>
        <topology evidence="1">Multi-pass membrane protein</topology>
    </subcellularLocation>
</comment>
<dbReference type="CDD" id="cd06582">
    <property type="entry name" value="TM_PBP1_LivH_like"/>
    <property type="match status" value="1"/>
</dbReference>
<keyword evidence="3" id="KW-1003">Cell membrane</keyword>
<dbReference type="Proteomes" id="UP000078558">
    <property type="component" value="Chromosome I"/>
</dbReference>
<evidence type="ECO:0000256" key="5">
    <source>
        <dbReference type="ARBA" id="ARBA00022970"/>
    </source>
</evidence>
<proteinExistence type="inferred from homology"/>
<dbReference type="GO" id="GO:0005886">
    <property type="term" value="C:plasma membrane"/>
    <property type="evidence" value="ECO:0007669"/>
    <property type="project" value="UniProtKB-SubCell"/>
</dbReference>
<keyword evidence="12" id="KW-1185">Reference proteome</keyword>
<dbReference type="GO" id="GO:0006865">
    <property type="term" value="P:amino acid transport"/>
    <property type="evidence" value="ECO:0007669"/>
    <property type="project" value="UniProtKB-KW"/>
</dbReference>
<evidence type="ECO:0000313" key="11">
    <source>
        <dbReference type="EMBL" id="SOE46076.1"/>
    </source>
</evidence>
<dbReference type="STRING" id="1851544.ODI_03303"/>
<dbReference type="InterPro" id="IPR052157">
    <property type="entry name" value="BCAA_transport_permease"/>
</dbReference>
<reference evidence="10 12" key="1">
    <citation type="submission" date="2016-06" db="EMBL/GenBank/DDBJ databases">
        <authorList>
            <person name="Kjaerup R.B."/>
            <person name="Dalgaard T.S."/>
            <person name="Juul-Madsen H.R."/>
        </authorList>
    </citation>
    <scope>NUCLEOTIDE SEQUENCE [LARGE SCALE GENOMIC DNA]</scope>
    <source>
        <strain evidence="10">Orrdi1</strain>
    </source>
</reference>
<dbReference type="OrthoDB" id="9807115at2"/>